<gene>
    <name evidence="3" type="ORF">SO802_031131</name>
</gene>
<organism evidence="3 4">
    <name type="scientific">Lithocarpus litseifolius</name>
    <dbReference type="NCBI Taxonomy" id="425828"/>
    <lineage>
        <taxon>Eukaryota</taxon>
        <taxon>Viridiplantae</taxon>
        <taxon>Streptophyta</taxon>
        <taxon>Embryophyta</taxon>
        <taxon>Tracheophyta</taxon>
        <taxon>Spermatophyta</taxon>
        <taxon>Magnoliopsida</taxon>
        <taxon>eudicotyledons</taxon>
        <taxon>Gunneridae</taxon>
        <taxon>Pentapetalae</taxon>
        <taxon>rosids</taxon>
        <taxon>fabids</taxon>
        <taxon>Fagales</taxon>
        <taxon>Fagaceae</taxon>
        <taxon>Lithocarpus</taxon>
    </lineage>
</organism>
<feature type="domain" description="RNase H type-1" evidence="1">
    <location>
        <begin position="178"/>
        <end position="251"/>
    </location>
</feature>
<comment type="caution">
    <text evidence="3">The sequence shown here is derived from an EMBL/GenBank/DDBJ whole genome shotgun (WGS) entry which is preliminary data.</text>
</comment>
<dbReference type="InterPro" id="IPR026960">
    <property type="entry name" value="RVT-Znf"/>
</dbReference>
<dbReference type="AlphaFoldDB" id="A0AAW2BJL0"/>
<protein>
    <recommendedName>
        <fullName evidence="5">Reverse transcriptase zinc-binding domain-containing protein</fullName>
    </recommendedName>
</protein>
<dbReference type="EMBL" id="JAZDWU010000011">
    <property type="protein sequence ID" value="KAK9986180.1"/>
    <property type="molecule type" value="Genomic_DNA"/>
</dbReference>
<dbReference type="CDD" id="cd06222">
    <property type="entry name" value="RNase_H_like"/>
    <property type="match status" value="1"/>
</dbReference>
<evidence type="ECO:0000313" key="3">
    <source>
        <dbReference type="EMBL" id="KAK9986180.1"/>
    </source>
</evidence>
<feature type="domain" description="Reverse transcriptase zinc-binding" evidence="2">
    <location>
        <begin position="3"/>
        <end position="69"/>
    </location>
</feature>
<dbReference type="Pfam" id="PF13966">
    <property type="entry name" value="zf-RVT"/>
    <property type="match status" value="1"/>
</dbReference>
<dbReference type="InterPro" id="IPR044730">
    <property type="entry name" value="RNase_H-like_dom_plant"/>
</dbReference>
<evidence type="ECO:0000313" key="4">
    <source>
        <dbReference type="Proteomes" id="UP001459277"/>
    </source>
</evidence>
<sequence length="271" mass="30874">MTSLWKSVWQLRCQNKVKNFIWRACKDIIPTKTKLKDRKILVEVECDICGDVETTRHMFWGCKLTVAVWQMANLKAPGLTANLPNFLNLFWCVKEAKPSQDLETFASLAWSLWNNRNAIQYGEASRTTLQIFETSRDFLNEFQSFCEVPHPPQPHGPSLWRPPPFGWYKANIDEAVFKELGHCEIRVVVRNDKGQLMGALSKLLPYPLGALEIEAKAAKIGTTFAWELGLREIILEGDSQTVMAFIANHDSGPIQSSAWARRRAARVGRNL</sequence>
<proteinExistence type="predicted"/>
<accession>A0AAW2BJL0</accession>
<evidence type="ECO:0008006" key="5">
    <source>
        <dbReference type="Google" id="ProtNLM"/>
    </source>
</evidence>
<keyword evidence="4" id="KW-1185">Reference proteome</keyword>
<name>A0AAW2BJL0_9ROSI</name>
<dbReference type="Pfam" id="PF13456">
    <property type="entry name" value="RVT_3"/>
    <property type="match status" value="1"/>
</dbReference>
<dbReference type="GO" id="GO:0003676">
    <property type="term" value="F:nucleic acid binding"/>
    <property type="evidence" value="ECO:0007669"/>
    <property type="project" value="InterPro"/>
</dbReference>
<dbReference type="InterPro" id="IPR052929">
    <property type="entry name" value="RNase_H-like_EbsB-rel"/>
</dbReference>
<dbReference type="PANTHER" id="PTHR47074:SF48">
    <property type="entry name" value="POLYNUCLEOTIDYL TRANSFERASE, RIBONUCLEASE H-LIKE SUPERFAMILY PROTEIN"/>
    <property type="match status" value="1"/>
</dbReference>
<evidence type="ECO:0000259" key="1">
    <source>
        <dbReference type="Pfam" id="PF13456"/>
    </source>
</evidence>
<evidence type="ECO:0000259" key="2">
    <source>
        <dbReference type="Pfam" id="PF13966"/>
    </source>
</evidence>
<dbReference type="Proteomes" id="UP001459277">
    <property type="component" value="Unassembled WGS sequence"/>
</dbReference>
<dbReference type="InterPro" id="IPR002156">
    <property type="entry name" value="RNaseH_domain"/>
</dbReference>
<dbReference type="GO" id="GO:0004523">
    <property type="term" value="F:RNA-DNA hybrid ribonuclease activity"/>
    <property type="evidence" value="ECO:0007669"/>
    <property type="project" value="InterPro"/>
</dbReference>
<reference evidence="3 4" key="1">
    <citation type="submission" date="2024-01" db="EMBL/GenBank/DDBJ databases">
        <title>A telomere-to-telomere, gap-free genome of sweet tea (Lithocarpus litseifolius).</title>
        <authorList>
            <person name="Zhou J."/>
        </authorList>
    </citation>
    <scope>NUCLEOTIDE SEQUENCE [LARGE SCALE GENOMIC DNA]</scope>
    <source>
        <strain evidence="3">Zhou-2022a</strain>
        <tissue evidence="3">Leaf</tissue>
    </source>
</reference>
<dbReference type="PANTHER" id="PTHR47074">
    <property type="entry name" value="BNAC02G40300D PROTEIN"/>
    <property type="match status" value="1"/>
</dbReference>